<name>A0AAX6FWC0_IRIPA</name>
<dbReference type="EMBL" id="JANAVB010025794">
    <property type="protein sequence ID" value="KAJ6820282.1"/>
    <property type="molecule type" value="Genomic_DNA"/>
</dbReference>
<dbReference type="EMBL" id="JANAVB010025794">
    <property type="protein sequence ID" value="KAJ6820281.1"/>
    <property type="molecule type" value="Genomic_DNA"/>
</dbReference>
<comment type="caution">
    <text evidence="1">The sequence shown here is derived from an EMBL/GenBank/DDBJ whole genome shotgun (WGS) entry which is preliminary data.</text>
</comment>
<dbReference type="Proteomes" id="UP001140949">
    <property type="component" value="Unassembled WGS sequence"/>
</dbReference>
<keyword evidence="3" id="KW-1185">Reference proteome</keyword>
<dbReference type="AlphaFoldDB" id="A0AAX6FWC0"/>
<evidence type="ECO:0000313" key="3">
    <source>
        <dbReference type="Proteomes" id="UP001140949"/>
    </source>
</evidence>
<organism evidence="1 3">
    <name type="scientific">Iris pallida</name>
    <name type="common">Sweet iris</name>
    <dbReference type="NCBI Taxonomy" id="29817"/>
    <lineage>
        <taxon>Eukaryota</taxon>
        <taxon>Viridiplantae</taxon>
        <taxon>Streptophyta</taxon>
        <taxon>Embryophyta</taxon>
        <taxon>Tracheophyta</taxon>
        <taxon>Spermatophyta</taxon>
        <taxon>Magnoliopsida</taxon>
        <taxon>Liliopsida</taxon>
        <taxon>Asparagales</taxon>
        <taxon>Iridaceae</taxon>
        <taxon>Iridoideae</taxon>
        <taxon>Irideae</taxon>
        <taxon>Iris</taxon>
    </lineage>
</organism>
<accession>A0AAX6FWC0</accession>
<evidence type="ECO:0000313" key="2">
    <source>
        <dbReference type="EMBL" id="KAJ6820282.1"/>
    </source>
</evidence>
<evidence type="ECO:0000313" key="1">
    <source>
        <dbReference type="EMBL" id="KAJ6820281.1"/>
    </source>
</evidence>
<proteinExistence type="predicted"/>
<protein>
    <submittedName>
        <fullName evidence="1">Leucine-rich repeat extensin-like protein 3</fullName>
    </submittedName>
</protein>
<sequence>MVLVVVEGEIGQRPDMADCGVCDGGGDVCSGGGRVGSGEAGGGVENRGDGSVVLVRVQAADIGGDGCCR</sequence>
<reference evidence="1" key="1">
    <citation type="journal article" date="2023" name="GigaByte">
        <title>Genome assembly of the bearded iris, Iris pallida Lam.</title>
        <authorList>
            <person name="Bruccoleri R.E."/>
            <person name="Oakeley E.J."/>
            <person name="Faust A.M.E."/>
            <person name="Altorfer M."/>
            <person name="Dessus-Babus S."/>
            <person name="Burckhardt D."/>
            <person name="Oertli M."/>
            <person name="Naumann U."/>
            <person name="Petersen F."/>
            <person name="Wong J."/>
        </authorList>
    </citation>
    <scope>NUCLEOTIDE SEQUENCE</scope>
    <source>
        <strain evidence="1">GSM-AAB239-AS_SAM_17_03QT</strain>
    </source>
</reference>
<gene>
    <name evidence="1" type="ORF">M6B38_398370</name>
    <name evidence="2" type="ORF">M6B38_398375</name>
</gene>
<reference evidence="1" key="2">
    <citation type="submission" date="2023-04" db="EMBL/GenBank/DDBJ databases">
        <authorList>
            <person name="Bruccoleri R.E."/>
            <person name="Oakeley E.J."/>
            <person name="Faust A.-M."/>
            <person name="Dessus-Babus S."/>
            <person name="Altorfer M."/>
            <person name="Burckhardt D."/>
            <person name="Oertli M."/>
            <person name="Naumann U."/>
            <person name="Petersen F."/>
            <person name="Wong J."/>
        </authorList>
    </citation>
    <scope>NUCLEOTIDE SEQUENCE</scope>
    <source>
        <strain evidence="1">GSM-AAB239-AS_SAM_17_03QT</strain>
        <tissue evidence="1">Leaf</tissue>
    </source>
</reference>